<proteinExistence type="predicted"/>
<reference evidence="1" key="2">
    <citation type="journal article" date="2020" name="Nat. Commun.">
        <title>Large-scale genome sequencing of mycorrhizal fungi provides insights into the early evolution of symbiotic traits.</title>
        <authorList>
            <person name="Miyauchi S."/>
            <person name="Kiss E."/>
            <person name="Kuo A."/>
            <person name="Drula E."/>
            <person name="Kohler A."/>
            <person name="Sanchez-Garcia M."/>
            <person name="Morin E."/>
            <person name="Andreopoulos B."/>
            <person name="Barry K.W."/>
            <person name="Bonito G."/>
            <person name="Buee M."/>
            <person name="Carver A."/>
            <person name="Chen C."/>
            <person name="Cichocki N."/>
            <person name="Clum A."/>
            <person name="Culley D."/>
            <person name="Crous P.W."/>
            <person name="Fauchery L."/>
            <person name="Girlanda M."/>
            <person name="Hayes R.D."/>
            <person name="Keri Z."/>
            <person name="LaButti K."/>
            <person name="Lipzen A."/>
            <person name="Lombard V."/>
            <person name="Magnuson J."/>
            <person name="Maillard F."/>
            <person name="Murat C."/>
            <person name="Nolan M."/>
            <person name="Ohm R.A."/>
            <person name="Pangilinan J."/>
            <person name="Pereira M.F."/>
            <person name="Perotto S."/>
            <person name="Peter M."/>
            <person name="Pfister S."/>
            <person name="Riley R."/>
            <person name="Sitrit Y."/>
            <person name="Stielow J.B."/>
            <person name="Szollosi G."/>
            <person name="Zifcakova L."/>
            <person name="Stursova M."/>
            <person name="Spatafora J.W."/>
            <person name="Tedersoo L."/>
            <person name="Vaario L.M."/>
            <person name="Yamada A."/>
            <person name="Yan M."/>
            <person name="Wang P."/>
            <person name="Xu J."/>
            <person name="Bruns T."/>
            <person name="Baldrian P."/>
            <person name="Vilgalys R."/>
            <person name="Dunand C."/>
            <person name="Henrissat B."/>
            <person name="Grigoriev I.V."/>
            <person name="Hibbett D."/>
            <person name="Nagy L.G."/>
            <person name="Martin F.M."/>
        </authorList>
    </citation>
    <scope>NUCLEOTIDE SEQUENCE</scope>
    <source>
        <strain evidence="1">P2</strain>
    </source>
</reference>
<organism evidence="1 2">
    <name type="scientific">Thelephora ganbajun</name>
    <name type="common">Ganba fungus</name>
    <dbReference type="NCBI Taxonomy" id="370292"/>
    <lineage>
        <taxon>Eukaryota</taxon>
        <taxon>Fungi</taxon>
        <taxon>Dikarya</taxon>
        <taxon>Basidiomycota</taxon>
        <taxon>Agaricomycotina</taxon>
        <taxon>Agaricomycetes</taxon>
        <taxon>Thelephorales</taxon>
        <taxon>Thelephoraceae</taxon>
        <taxon>Thelephora</taxon>
    </lineage>
</organism>
<evidence type="ECO:0000313" key="1">
    <source>
        <dbReference type="EMBL" id="KAF9648555.1"/>
    </source>
</evidence>
<sequence length="1628" mass="177948">MEQTTAAEQRAFAVAKLKRAASLPRMKDGRRPPMHVEAVSEGEKSQVEEKADEPKHPEGDQSSEGLETACPPPDQVLDPSPTNIQPSLPNEPAVNDTVEEPTSTTTPDSAAAEKKKRRRSRSRSRGSKDLKTKLKVVTPSLPTVQANNESSQDEDAAPTGLSPPLVSPKPFRFDLVSPQYAEAGFHPPTSPSTPMLPSLEAIRSGLFRSNSASSGVQRAMTMAKLTGETFDPATMVTNSPFAKLTRNNTVAGGERMAARALLFHRLGERLNTDAEQTSAGEEVTTQATAPAKRKRRRKRRSSSRASTVVDDREPSSTTPTTPVLPNSPLTLPANANQLAEALVQRPPSAPRSHTPVNIENGVEYQTPLHNRGVVIEDEDEPPEQSPPLPVGLPQTPQRSHVGRLPHVSDAPSNFSADSTPGIGVPFFLSQQKNLLRPDVFPTSPFATPLKEKAYLEDEDDTFTEVRHVPLPTNERELSWVEPIPNRIPIHDEDDEEEEEEDEVNVDDEHEGDGDDEDEAADISQQIDPSQIDTSPSPKRESVLVESEVAAETEARTSLGPPSPSSVAAVNHFEPDHTSYNPPQPHPTRVVITPPFELVPTNGGDYSEWEETRITTETTPKRNEGGYWERVKGAFSRSASQNGRRSRTNSVGGRPRDNTDSSISRESGTSLTSGKADKDGMFALQQSQPALQTSNSSPVSTSPLPLPSTKGGTSLFPAYSTNDPSKYMDSKLFPFPGMMELERKSKAKAMLNSASSPDISSGADPASNGSGSSNATGPSPELGRDRKLSHQASDTRLLAKFNILQAPPMTANISSSSTDYFSMSSPQSNVPTTPTQIPILKLPTTREGVKKWLSAKKLFSSSSGSATNTPERLELGNKSSMTDLFFSKKDDLAADWEDVGSEKSRGATSTSGSTLKGKLSASPATDTSFRQAVDDAFGSVIPNKIGKSGDSSPYVTETPVSESAPEVPSPPAPPSSTTPDPQSSVDGYHSRSGSASLSTLSSHPVIDATKSGSQESSILDMMDELLNRADSSLPPILIEDPPRKLLLSSPVLQVVNSNTVKDRFLFLFNDILIIAKPILHDQDSLMDPSTLTVLDRRFIIKSVVQLRNLRVKADRDDNRTQAHMSGSLKHSLTRTFVHNFAKDPDHAIATLFEKARSRDDPVGLGQLMFRTLDLDRAKLGDYLSRRTSKLVLKAYIDGFGFTGLRIDHALRVFLQSIHVPSKPSPTHNPMEFILDAFGSRWYEANLGAVAYDKDLAVKLAKAIVQLNEVLHGGVGQDPGPTGLPLRNVIARDFVGAFRRYDSRGQVSDEILEEIYTSIRDEHLTQARAMVPGEADITIVVKRTLPTRLTYRIQSEPIILRIPQPDPDFSIQLFGQDLLFDPPVLTFAKSSESSFRITGTSLGPKRITMRRSGSNALLYSGLPLSSSVVVERAFMRNTFQLAFSDMHCDRRRYMFSVDDPVLRHQWAASLKRQVEVASSNHATLATDTGITKFQLAAEALAFRVLYESLLCDELGRNTRSLSPPPQFPPTNGTLHRFDQQQRSFGAYLHARSKSRSQWYHNSMAGRMEIDLEVPIDDEADAVEGVAPPHKMWKGQDIEVLCRQNSSVAGVISYLLHLRLREDLNGVEGFP</sequence>
<protein>
    <submittedName>
        <fullName evidence="1">Uncharacterized protein</fullName>
    </submittedName>
</protein>
<dbReference type="EMBL" id="MU118011">
    <property type="protein sequence ID" value="KAF9648555.1"/>
    <property type="molecule type" value="Genomic_DNA"/>
</dbReference>
<reference evidence="1" key="1">
    <citation type="submission" date="2019-10" db="EMBL/GenBank/DDBJ databases">
        <authorList>
            <consortium name="DOE Joint Genome Institute"/>
            <person name="Kuo A."/>
            <person name="Miyauchi S."/>
            <person name="Kiss E."/>
            <person name="Drula E."/>
            <person name="Kohler A."/>
            <person name="Sanchez-Garcia M."/>
            <person name="Andreopoulos B."/>
            <person name="Barry K.W."/>
            <person name="Bonito G."/>
            <person name="Buee M."/>
            <person name="Carver A."/>
            <person name="Chen C."/>
            <person name="Cichocki N."/>
            <person name="Clum A."/>
            <person name="Culley D."/>
            <person name="Crous P.W."/>
            <person name="Fauchery L."/>
            <person name="Girlanda M."/>
            <person name="Hayes R."/>
            <person name="Keri Z."/>
            <person name="Labutti K."/>
            <person name="Lipzen A."/>
            <person name="Lombard V."/>
            <person name="Magnuson J."/>
            <person name="Maillard F."/>
            <person name="Morin E."/>
            <person name="Murat C."/>
            <person name="Nolan M."/>
            <person name="Ohm R."/>
            <person name="Pangilinan J."/>
            <person name="Pereira M."/>
            <person name="Perotto S."/>
            <person name="Peter M."/>
            <person name="Riley R."/>
            <person name="Sitrit Y."/>
            <person name="Stielow B."/>
            <person name="Szollosi G."/>
            <person name="Zifcakova L."/>
            <person name="Stursova M."/>
            <person name="Spatafora J.W."/>
            <person name="Tedersoo L."/>
            <person name="Vaario L.-M."/>
            <person name="Yamada A."/>
            <person name="Yan M."/>
            <person name="Wang P."/>
            <person name="Xu J."/>
            <person name="Bruns T."/>
            <person name="Baldrian P."/>
            <person name="Vilgalys R."/>
            <person name="Henrissat B."/>
            <person name="Grigoriev I.V."/>
            <person name="Hibbett D."/>
            <person name="Nagy L.G."/>
            <person name="Martin F.M."/>
        </authorList>
    </citation>
    <scope>NUCLEOTIDE SEQUENCE</scope>
    <source>
        <strain evidence="1">P2</strain>
    </source>
</reference>
<evidence type="ECO:0000313" key="2">
    <source>
        <dbReference type="Proteomes" id="UP000886501"/>
    </source>
</evidence>
<comment type="caution">
    <text evidence="1">The sequence shown here is derived from an EMBL/GenBank/DDBJ whole genome shotgun (WGS) entry which is preliminary data.</text>
</comment>
<gene>
    <name evidence="1" type="ORF">BDM02DRAFT_3128961</name>
</gene>
<keyword evidence="2" id="KW-1185">Reference proteome</keyword>
<dbReference type="Proteomes" id="UP000886501">
    <property type="component" value="Unassembled WGS sequence"/>
</dbReference>
<accession>A0ACB6ZGJ5</accession>
<name>A0ACB6ZGJ5_THEGA</name>